<keyword evidence="3" id="KW-1185">Reference proteome</keyword>
<keyword evidence="1" id="KW-0472">Membrane</keyword>
<proteinExistence type="predicted"/>
<organism evidence="2 3">
    <name type="scientific">Edaphochlamys debaryana</name>
    <dbReference type="NCBI Taxonomy" id="47281"/>
    <lineage>
        <taxon>Eukaryota</taxon>
        <taxon>Viridiplantae</taxon>
        <taxon>Chlorophyta</taxon>
        <taxon>core chlorophytes</taxon>
        <taxon>Chlorophyceae</taxon>
        <taxon>CS clade</taxon>
        <taxon>Chlamydomonadales</taxon>
        <taxon>Chlamydomonadales incertae sedis</taxon>
        <taxon>Edaphochlamys</taxon>
    </lineage>
</organism>
<dbReference type="EMBL" id="JAEHOE010000004">
    <property type="protein sequence ID" value="KAG2500465.1"/>
    <property type="molecule type" value="Genomic_DNA"/>
</dbReference>
<feature type="transmembrane region" description="Helical" evidence="1">
    <location>
        <begin position="77"/>
        <end position="98"/>
    </location>
</feature>
<reference evidence="2" key="1">
    <citation type="journal article" date="2020" name="bioRxiv">
        <title>Comparative genomics of Chlamydomonas.</title>
        <authorList>
            <person name="Craig R.J."/>
            <person name="Hasan A.R."/>
            <person name="Ness R.W."/>
            <person name="Keightley P.D."/>
        </authorList>
    </citation>
    <scope>NUCLEOTIDE SEQUENCE</scope>
    <source>
        <strain evidence="2">CCAP 11/70</strain>
    </source>
</reference>
<comment type="caution">
    <text evidence="2">The sequence shown here is derived from an EMBL/GenBank/DDBJ whole genome shotgun (WGS) entry which is preliminary data.</text>
</comment>
<gene>
    <name evidence="2" type="ORF">HYH03_002032</name>
</gene>
<sequence>MCSVPSMRLGPGLRYCLVAASPSFFGGPRFSSRTSQVTVYYTVGNGVSSASPPGSCCVGSPNSGGYGSGSAARAVNAAGLVLLALAGVAAAAVLAPLWHA</sequence>
<evidence type="ECO:0000313" key="2">
    <source>
        <dbReference type="EMBL" id="KAG2500465.1"/>
    </source>
</evidence>
<keyword evidence="1" id="KW-0812">Transmembrane</keyword>
<accession>A0A835YKY2</accession>
<protein>
    <submittedName>
        <fullName evidence="2">Uncharacterized protein</fullName>
    </submittedName>
</protein>
<dbReference type="Proteomes" id="UP000612055">
    <property type="component" value="Unassembled WGS sequence"/>
</dbReference>
<name>A0A835YKY2_9CHLO</name>
<dbReference type="AlphaFoldDB" id="A0A835YKY2"/>
<evidence type="ECO:0000256" key="1">
    <source>
        <dbReference type="SAM" id="Phobius"/>
    </source>
</evidence>
<keyword evidence="1" id="KW-1133">Transmembrane helix</keyword>
<evidence type="ECO:0000313" key="3">
    <source>
        <dbReference type="Proteomes" id="UP000612055"/>
    </source>
</evidence>